<dbReference type="Proteomes" id="UP000499080">
    <property type="component" value="Unassembled WGS sequence"/>
</dbReference>
<organism evidence="1 2">
    <name type="scientific">Araneus ventricosus</name>
    <name type="common">Orbweaver spider</name>
    <name type="synonym">Epeira ventricosa</name>
    <dbReference type="NCBI Taxonomy" id="182803"/>
    <lineage>
        <taxon>Eukaryota</taxon>
        <taxon>Metazoa</taxon>
        <taxon>Ecdysozoa</taxon>
        <taxon>Arthropoda</taxon>
        <taxon>Chelicerata</taxon>
        <taxon>Arachnida</taxon>
        <taxon>Araneae</taxon>
        <taxon>Araneomorphae</taxon>
        <taxon>Entelegynae</taxon>
        <taxon>Araneoidea</taxon>
        <taxon>Araneidae</taxon>
        <taxon>Araneus</taxon>
    </lineage>
</organism>
<keyword evidence="2" id="KW-1185">Reference proteome</keyword>
<dbReference type="AlphaFoldDB" id="A0A4Y2NJ79"/>
<protein>
    <submittedName>
        <fullName evidence="1">Uncharacterized protein</fullName>
    </submittedName>
</protein>
<dbReference type="EMBL" id="BGPR01128120">
    <property type="protein sequence ID" value="GBN38874.1"/>
    <property type="molecule type" value="Genomic_DNA"/>
</dbReference>
<gene>
    <name evidence="1" type="ORF">AVEN_85185_1</name>
</gene>
<sequence length="59" mass="6753">MLQHASWFLSFPDSAAAPPCGVKGKKRYCVVLVFTPTQLGQDQIVNSKYRRRVKRFEVP</sequence>
<comment type="caution">
    <text evidence="1">The sequence shown here is derived from an EMBL/GenBank/DDBJ whole genome shotgun (WGS) entry which is preliminary data.</text>
</comment>
<reference evidence="1 2" key="1">
    <citation type="journal article" date="2019" name="Sci. Rep.">
        <title>Orb-weaving spider Araneus ventricosus genome elucidates the spidroin gene catalogue.</title>
        <authorList>
            <person name="Kono N."/>
            <person name="Nakamura H."/>
            <person name="Ohtoshi R."/>
            <person name="Moran D.A.P."/>
            <person name="Shinohara A."/>
            <person name="Yoshida Y."/>
            <person name="Fujiwara M."/>
            <person name="Mori M."/>
            <person name="Tomita M."/>
            <person name="Arakawa K."/>
        </authorList>
    </citation>
    <scope>NUCLEOTIDE SEQUENCE [LARGE SCALE GENOMIC DNA]</scope>
</reference>
<evidence type="ECO:0000313" key="1">
    <source>
        <dbReference type="EMBL" id="GBN38874.1"/>
    </source>
</evidence>
<evidence type="ECO:0000313" key="2">
    <source>
        <dbReference type="Proteomes" id="UP000499080"/>
    </source>
</evidence>
<name>A0A4Y2NJ79_ARAVE</name>
<proteinExistence type="predicted"/>
<accession>A0A4Y2NJ79</accession>